<gene>
    <name evidence="1" type="ORF">M2350_002206</name>
</gene>
<keyword evidence="2" id="KW-1185">Reference proteome</keyword>
<evidence type="ECO:0000313" key="2">
    <source>
        <dbReference type="Proteomes" id="UP001204798"/>
    </source>
</evidence>
<organism evidence="1 2">
    <name type="scientific">Candidatus Fervidibacter sacchari</name>
    <dbReference type="NCBI Taxonomy" id="1448929"/>
    <lineage>
        <taxon>Bacteria</taxon>
        <taxon>Candidatus Fervidibacterota</taxon>
        <taxon>Candidatus Fervidibacter</taxon>
    </lineage>
</organism>
<dbReference type="Proteomes" id="UP001204798">
    <property type="component" value="Unassembled WGS sequence"/>
</dbReference>
<dbReference type="EMBL" id="JANUCP010000004">
    <property type="protein sequence ID" value="MCS3919789.1"/>
    <property type="molecule type" value="Genomic_DNA"/>
</dbReference>
<comment type="caution">
    <text evidence="1">The sequence shown here is derived from an EMBL/GenBank/DDBJ whole genome shotgun (WGS) entry which is preliminary data.</text>
</comment>
<dbReference type="RefSeq" id="WP_259096624.1">
    <property type="nucleotide sequence ID" value="NZ_CP130454.1"/>
</dbReference>
<accession>A0ABT2EPA7</accession>
<protein>
    <submittedName>
        <fullName evidence="1">Uncharacterized protein</fullName>
    </submittedName>
</protein>
<evidence type="ECO:0000313" key="1">
    <source>
        <dbReference type="EMBL" id="MCS3919789.1"/>
    </source>
</evidence>
<reference evidence="1 2" key="1">
    <citation type="submission" date="2022-08" db="EMBL/GenBank/DDBJ databases">
        <title>Bacterial and archaeal communities from various locations to study Microbial Dark Matter (Phase II).</title>
        <authorList>
            <person name="Stepanauskas R."/>
        </authorList>
    </citation>
    <scope>NUCLEOTIDE SEQUENCE [LARGE SCALE GENOMIC DNA]</scope>
    <source>
        <strain evidence="1 2">PD1</strain>
    </source>
</reference>
<name>A0ABT2EPA7_9BACT</name>
<proteinExistence type="predicted"/>
<sequence length="43" mass="4753">MRLVITNPSTAFTLLLDMSRSTEQSAVKRDNEWVGASALREGT</sequence>